<dbReference type="Pfam" id="PF14237">
    <property type="entry name" value="GYF_2"/>
    <property type="match status" value="1"/>
</dbReference>
<reference evidence="3 4" key="1">
    <citation type="submission" date="2020-08" db="EMBL/GenBank/DDBJ databases">
        <title>Genomic Encyclopedia of Type Strains, Phase IV (KMG-IV): sequencing the most valuable type-strain genomes for metagenomic binning, comparative biology and taxonomic classification.</title>
        <authorList>
            <person name="Goeker M."/>
        </authorList>
    </citation>
    <scope>NUCLEOTIDE SEQUENCE [LARGE SCALE GENOMIC DNA]</scope>
    <source>
        <strain evidence="3 4">DSM 12252</strain>
    </source>
</reference>
<dbReference type="RefSeq" id="WP_184339892.1">
    <property type="nucleotide sequence ID" value="NZ_JACHIG010000005.1"/>
</dbReference>
<keyword evidence="1" id="KW-1133">Transmembrane helix</keyword>
<protein>
    <recommendedName>
        <fullName evidence="2">GYF domain-containing protein</fullName>
    </recommendedName>
</protein>
<feature type="transmembrane region" description="Helical" evidence="1">
    <location>
        <begin position="216"/>
        <end position="239"/>
    </location>
</feature>
<accession>A0A7W7YBB6</accession>
<evidence type="ECO:0000313" key="3">
    <source>
        <dbReference type="EMBL" id="MBB5032965.1"/>
    </source>
</evidence>
<evidence type="ECO:0000313" key="4">
    <source>
        <dbReference type="Proteomes" id="UP000590740"/>
    </source>
</evidence>
<feature type="transmembrane region" description="Helical" evidence="1">
    <location>
        <begin position="123"/>
        <end position="149"/>
    </location>
</feature>
<dbReference type="Proteomes" id="UP000590740">
    <property type="component" value="Unassembled WGS sequence"/>
</dbReference>
<name>A0A7W7YBB6_9BACT</name>
<feature type="transmembrane region" description="Helical" evidence="1">
    <location>
        <begin position="161"/>
        <end position="182"/>
    </location>
</feature>
<organism evidence="3 4">
    <name type="scientific">Prosthecobacter vanneervenii</name>
    <dbReference type="NCBI Taxonomy" id="48466"/>
    <lineage>
        <taxon>Bacteria</taxon>
        <taxon>Pseudomonadati</taxon>
        <taxon>Verrucomicrobiota</taxon>
        <taxon>Verrucomicrobiia</taxon>
        <taxon>Verrucomicrobiales</taxon>
        <taxon>Verrucomicrobiaceae</taxon>
        <taxon>Prosthecobacter</taxon>
    </lineage>
</organism>
<evidence type="ECO:0000256" key="1">
    <source>
        <dbReference type="SAM" id="Phobius"/>
    </source>
</evidence>
<sequence length="265" mass="28516">MSEYLITREGKEVGTYTLPQIQDGLRSGHLQPTDWGWQEGMEDWKVLADIAGPALPPPGGLPKPANAISSPLSAPIKRMDVRAPDGVNPYAAPVANIDITGTGGSVPPLVVLELKGTRFWVRLISIFMWLGVLAMVGVCVINILFSGAIAQASGATSLGSAYVMGTTVGYGLMTLLFLYPTLRLTKYASRITSLVRTRSYLDLTQALSEQRRFWKFYGVIALIYISCVVLAVVVALVFMPKNFKLPTPGGGSAPSAQQSMDLPAR</sequence>
<evidence type="ECO:0000259" key="2">
    <source>
        <dbReference type="Pfam" id="PF14237"/>
    </source>
</evidence>
<dbReference type="EMBL" id="JACHIG010000005">
    <property type="protein sequence ID" value="MBB5032965.1"/>
    <property type="molecule type" value="Genomic_DNA"/>
</dbReference>
<comment type="caution">
    <text evidence="3">The sequence shown here is derived from an EMBL/GenBank/DDBJ whole genome shotgun (WGS) entry which is preliminary data.</text>
</comment>
<dbReference type="AlphaFoldDB" id="A0A7W7YBB6"/>
<dbReference type="InterPro" id="IPR025640">
    <property type="entry name" value="GYF_2"/>
</dbReference>
<proteinExistence type="predicted"/>
<keyword evidence="1" id="KW-0472">Membrane</keyword>
<feature type="domain" description="GYF" evidence="2">
    <location>
        <begin position="6"/>
        <end position="51"/>
    </location>
</feature>
<gene>
    <name evidence="3" type="ORF">HNQ65_002548</name>
</gene>
<keyword evidence="1" id="KW-0812">Transmembrane</keyword>
<keyword evidence="4" id="KW-1185">Reference proteome</keyword>